<dbReference type="RefSeq" id="WP_081908080.1">
    <property type="nucleotide sequence ID" value="NZ_CP045798.1"/>
</dbReference>
<dbReference type="SUPFAM" id="SSF143555">
    <property type="entry name" value="FwdE-like"/>
    <property type="match status" value="1"/>
</dbReference>
<dbReference type="Gene3D" id="3.30.1330.130">
    <property type="match status" value="1"/>
</dbReference>
<dbReference type="InterPro" id="IPR003814">
    <property type="entry name" value="FmdEsu_dom"/>
</dbReference>
<organism evidence="2 3">
    <name type="scientific">Thermanaerosceptrum fracticalcis</name>
    <dbReference type="NCBI Taxonomy" id="1712410"/>
    <lineage>
        <taxon>Bacteria</taxon>
        <taxon>Bacillati</taxon>
        <taxon>Bacillota</taxon>
        <taxon>Clostridia</taxon>
        <taxon>Eubacteriales</taxon>
        <taxon>Peptococcaceae</taxon>
        <taxon>Thermanaerosceptrum</taxon>
    </lineage>
</organism>
<dbReference type="AlphaFoldDB" id="A0A7G6E704"/>
<evidence type="ECO:0000259" key="1">
    <source>
        <dbReference type="Pfam" id="PF02663"/>
    </source>
</evidence>
<accession>A0A7G6E704</accession>
<reference evidence="2 3" key="1">
    <citation type="journal article" date="2019" name="Front. Microbiol.">
        <title>Thermoanaerosceptrum fracticalcis gen. nov. sp. nov., a Novel Fumarate-Fermenting Microorganism From a Deep Fractured Carbonate Aquifer of the US Great Basin.</title>
        <authorList>
            <person name="Hamilton-Brehm S.D."/>
            <person name="Stewart L.E."/>
            <person name="Zavarin M."/>
            <person name="Caldwell M."/>
            <person name="Lawson P.A."/>
            <person name="Onstott T.C."/>
            <person name="Grzymski J."/>
            <person name="Neveux I."/>
            <person name="Lollar B.S."/>
            <person name="Russell C.E."/>
            <person name="Moser D.P."/>
        </authorList>
    </citation>
    <scope>NUCLEOTIDE SEQUENCE [LARGE SCALE GENOMIC DNA]</scope>
    <source>
        <strain evidence="2 3">DRI-13</strain>
    </source>
</reference>
<keyword evidence="3" id="KW-1185">Reference proteome</keyword>
<name>A0A7G6E704_THEFR</name>
<evidence type="ECO:0000313" key="2">
    <source>
        <dbReference type="EMBL" id="QNB47858.1"/>
    </source>
</evidence>
<dbReference type="OrthoDB" id="3035646at2"/>
<feature type="domain" description="Formylmethanofuran dehydrogenase subunit E" evidence="1">
    <location>
        <begin position="12"/>
        <end position="37"/>
    </location>
</feature>
<proteinExistence type="predicted"/>
<dbReference type="Proteomes" id="UP000515847">
    <property type="component" value="Chromosome"/>
</dbReference>
<protein>
    <recommendedName>
        <fullName evidence="1">Formylmethanofuran dehydrogenase subunit E domain-containing protein</fullName>
    </recommendedName>
</protein>
<dbReference type="Pfam" id="PF02663">
    <property type="entry name" value="FmdE"/>
    <property type="match status" value="1"/>
</dbReference>
<sequence>MDKNLWERCVQFHGHECPDLAIGYKAVEAVREQLGIRFSTDKAI</sequence>
<evidence type="ECO:0000313" key="3">
    <source>
        <dbReference type="Proteomes" id="UP000515847"/>
    </source>
</evidence>
<gene>
    <name evidence="2" type="ORF">BR63_17290</name>
</gene>
<dbReference type="EMBL" id="CP045798">
    <property type="protein sequence ID" value="QNB47858.1"/>
    <property type="molecule type" value="Genomic_DNA"/>
</dbReference>
<dbReference type="KEGG" id="tfr:BR63_17290"/>